<name>A0AAV1Q9J4_SCOSC</name>
<feature type="region of interest" description="Disordered" evidence="2">
    <location>
        <begin position="510"/>
        <end position="559"/>
    </location>
</feature>
<proteinExistence type="predicted"/>
<feature type="compositionally biased region" description="Basic and acidic residues" evidence="2">
    <location>
        <begin position="517"/>
        <end position="531"/>
    </location>
</feature>
<feature type="compositionally biased region" description="Low complexity" evidence="2">
    <location>
        <begin position="850"/>
        <end position="859"/>
    </location>
</feature>
<dbReference type="InterPro" id="IPR013783">
    <property type="entry name" value="Ig-like_fold"/>
</dbReference>
<dbReference type="SMART" id="SM00355">
    <property type="entry name" value="ZnF_C2H2"/>
    <property type="match status" value="2"/>
</dbReference>
<feature type="signal peptide" evidence="3">
    <location>
        <begin position="1"/>
        <end position="19"/>
    </location>
</feature>
<dbReference type="EMBL" id="CAWUFR010000605">
    <property type="protein sequence ID" value="CAK6979714.1"/>
    <property type="molecule type" value="Genomic_DNA"/>
</dbReference>
<feature type="region of interest" description="Disordered" evidence="2">
    <location>
        <begin position="770"/>
        <end position="859"/>
    </location>
</feature>
<protein>
    <submittedName>
        <fullName evidence="5">Zinc finger protein basonuclin-2-like isoform X2</fullName>
    </submittedName>
</protein>
<feature type="chain" id="PRO_5043684968" evidence="3">
    <location>
        <begin position="20"/>
        <end position="966"/>
    </location>
</feature>
<sequence length="966" mass="106630">METLKLVAVVILSLGLIEADPWSEDWMLESTTSEPYTENITAHLGQDVTVDCQAPGNYSIKAVNWTRPDLGGRYVFYYRDGHMDPGNQHPSYKNRVRLVGCLLNCSSLSFIMLKVRATDYATYWIEIKYIDNGIKKEPICIVNLMPPGDPDGDHLTTSPTTMNPATASPTTMNLTTMNPATARCPTVTLIQSDPRGGGTVSPEGNCFPGDTEADGHTKDRCIVVPPFDAAGGEMRMSPDTEESVRCTVSGCSCVCFKPGSVQLRSCDRCGHSWVAHAMEKLRAQPPSSCGPVEVALPGLVFDLSSLVLYGAQAIPVRLKIPLDRLYSILTPEQVGHILHTLGWSLGDYVRGYMLQYPNGKVLDRWLMVTPEEELLILKQFLRFGETRPIVELMTLQRLAAVSHLSDPELNATTTTATKRCQSNISTFIEHSGRMSGMVRNARSESHLVAGICHFKKNNPADRNGTVHHFENFPGGLSLLLPFHFPSSVYHCFAPPTKDLISPSKLTQCLQRPSGTHLADRQRQDRARRGLENDPILLQSKSEPAFKIKTDPDKPNPARSLWHQIPRFHMDHELDVHRRKQENPSPLSPSLNSSLMPVSSSSSSSSSLHQSFSSSSSSPPKISQKLQGSSSSSSFHPLPSFSSSFLCSLPTSSTSFPSSLHPLPSSLCSLSSPSSAGSRKGRVCCGVCGKSFYDKGTLKIHYNAVHLKIKHRCTVAGCTMVFSSLRSRNRHSANPNPRLHTVTGKDAHTHNRNAHSDPHIGVHTETQIHIENKHTHTRICSEKETRNSRWQPDDDAHTLIRAHTPTDGLNSHTNSRALSPHRLTRTPSQDTNHDFLLSDLRPPTLPPPLLPAHSASSLGSPPSLAPLVVVPSPKQTEHCRDSLTMTTCDSRPVPVSDCDVSKGKREQARCSSSPPVSQQWWWEAGDHVPKKKPRKSSMPVKIEREKVERRRNEGEEEEECFVAFSSA</sequence>
<dbReference type="InterPro" id="IPR036179">
    <property type="entry name" value="Ig-like_dom_sf"/>
</dbReference>
<keyword evidence="1" id="KW-0479">Metal-binding</keyword>
<evidence type="ECO:0000256" key="2">
    <source>
        <dbReference type="SAM" id="MobiDB-lite"/>
    </source>
</evidence>
<feature type="compositionally biased region" description="Basic and acidic residues" evidence="2">
    <location>
        <begin position="770"/>
        <end position="797"/>
    </location>
</feature>
<dbReference type="InterPro" id="IPR013087">
    <property type="entry name" value="Znf_C2H2_type"/>
</dbReference>
<accession>A0AAV1Q9J4</accession>
<dbReference type="Proteomes" id="UP001314229">
    <property type="component" value="Unassembled WGS sequence"/>
</dbReference>
<feature type="compositionally biased region" description="Basic and acidic residues" evidence="2">
    <location>
        <begin position="742"/>
        <end position="758"/>
    </location>
</feature>
<keyword evidence="3" id="KW-0732">Signal</keyword>
<gene>
    <name evidence="5" type="ORF">FSCOSCO3_A036211</name>
</gene>
<feature type="compositionally biased region" description="Polar residues" evidence="2">
    <location>
        <begin position="806"/>
        <end position="816"/>
    </location>
</feature>
<feature type="region of interest" description="Disordered" evidence="2">
    <location>
        <begin position="924"/>
        <end position="954"/>
    </location>
</feature>
<dbReference type="PROSITE" id="PS50157">
    <property type="entry name" value="ZINC_FINGER_C2H2_2"/>
    <property type="match status" value="1"/>
</dbReference>
<dbReference type="GO" id="GO:0005634">
    <property type="term" value="C:nucleus"/>
    <property type="evidence" value="ECO:0007669"/>
    <property type="project" value="TreeGrafter"/>
</dbReference>
<feature type="compositionally biased region" description="Low complexity" evidence="2">
    <location>
        <begin position="583"/>
        <end position="630"/>
    </location>
</feature>
<comment type="caution">
    <text evidence="5">The sequence shown here is derived from an EMBL/GenBank/DDBJ whole genome shotgun (WGS) entry which is preliminary data.</text>
</comment>
<evidence type="ECO:0000259" key="4">
    <source>
        <dbReference type="PROSITE" id="PS50157"/>
    </source>
</evidence>
<dbReference type="GO" id="GO:0008270">
    <property type="term" value="F:zinc ion binding"/>
    <property type="evidence" value="ECO:0007669"/>
    <property type="project" value="UniProtKB-KW"/>
</dbReference>
<keyword evidence="1" id="KW-0863">Zinc-finger</keyword>
<feature type="region of interest" description="Disordered" evidence="2">
    <location>
        <begin position="576"/>
        <end position="630"/>
    </location>
</feature>
<dbReference type="AlphaFoldDB" id="A0AAV1Q9J4"/>
<reference evidence="5 6" key="1">
    <citation type="submission" date="2024-01" db="EMBL/GenBank/DDBJ databases">
        <authorList>
            <person name="Alioto T."/>
            <person name="Alioto T."/>
            <person name="Gomez Garrido J."/>
        </authorList>
    </citation>
    <scope>NUCLEOTIDE SEQUENCE [LARGE SCALE GENOMIC DNA]</scope>
</reference>
<dbReference type="Pfam" id="PF07686">
    <property type="entry name" value="V-set"/>
    <property type="match status" value="1"/>
</dbReference>
<keyword evidence="6" id="KW-1185">Reference proteome</keyword>
<dbReference type="PANTHER" id="PTHR15021:SF0">
    <property type="entry name" value="DISCO-RELATED, ISOFORM A-RELATED"/>
    <property type="match status" value="1"/>
</dbReference>
<organism evidence="5 6">
    <name type="scientific">Scomber scombrus</name>
    <name type="common">Atlantic mackerel</name>
    <name type="synonym">Scomber vernalis</name>
    <dbReference type="NCBI Taxonomy" id="13677"/>
    <lineage>
        <taxon>Eukaryota</taxon>
        <taxon>Metazoa</taxon>
        <taxon>Chordata</taxon>
        <taxon>Craniata</taxon>
        <taxon>Vertebrata</taxon>
        <taxon>Euteleostomi</taxon>
        <taxon>Actinopterygii</taxon>
        <taxon>Neopterygii</taxon>
        <taxon>Teleostei</taxon>
        <taxon>Neoteleostei</taxon>
        <taxon>Acanthomorphata</taxon>
        <taxon>Pelagiaria</taxon>
        <taxon>Scombriformes</taxon>
        <taxon>Scombridae</taxon>
        <taxon>Scomber</taxon>
    </lineage>
</organism>
<dbReference type="InterPro" id="IPR040436">
    <property type="entry name" value="Disconnected-like"/>
</dbReference>
<dbReference type="Gene3D" id="3.30.160.60">
    <property type="entry name" value="Classic Zinc Finger"/>
    <property type="match status" value="1"/>
</dbReference>
<evidence type="ECO:0000313" key="5">
    <source>
        <dbReference type="EMBL" id="CAK6979714.1"/>
    </source>
</evidence>
<feature type="domain" description="C2H2-type" evidence="4">
    <location>
        <begin position="682"/>
        <end position="710"/>
    </location>
</feature>
<feature type="compositionally biased region" description="Basic and acidic residues" evidence="2">
    <location>
        <begin position="940"/>
        <end position="952"/>
    </location>
</feature>
<evidence type="ECO:0000256" key="1">
    <source>
        <dbReference type="PROSITE-ProRule" id="PRU00042"/>
    </source>
</evidence>
<feature type="region of interest" description="Disordered" evidence="2">
    <location>
        <begin position="727"/>
        <end position="758"/>
    </location>
</feature>
<feature type="compositionally biased region" description="Basic and acidic residues" evidence="2">
    <location>
        <begin position="543"/>
        <end position="555"/>
    </location>
</feature>
<dbReference type="Gene3D" id="2.60.40.10">
    <property type="entry name" value="Immunoglobulins"/>
    <property type="match status" value="1"/>
</dbReference>
<dbReference type="PROSITE" id="PS00028">
    <property type="entry name" value="ZINC_FINGER_C2H2_1"/>
    <property type="match status" value="1"/>
</dbReference>
<evidence type="ECO:0000313" key="6">
    <source>
        <dbReference type="Proteomes" id="UP001314229"/>
    </source>
</evidence>
<dbReference type="GO" id="GO:0006355">
    <property type="term" value="P:regulation of DNA-templated transcription"/>
    <property type="evidence" value="ECO:0007669"/>
    <property type="project" value="TreeGrafter"/>
</dbReference>
<keyword evidence="1" id="KW-0862">Zinc</keyword>
<dbReference type="SUPFAM" id="SSF48726">
    <property type="entry name" value="Immunoglobulin"/>
    <property type="match status" value="1"/>
</dbReference>
<evidence type="ECO:0000256" key="3">
    <source>
        <dbReference type="SAM" id="SignalP"/>
    </source>
</evidence>
<dbReference type="PANTHER" id="PTHR15021">
    <property type="entry name" value="DISCONNECTED-RELATED"/>
    <property type="match status" value="1"/>
</dbReference>
<dbReference type="InterPro" id="IPR013106">
    <property type="entry name" value="Ig_V-set"/>
</dbReference>